<organism evidence="3 4">
    <name type="scientific">Edaphochlamys debaryana</name>
    <dbReference type="NCBI Taxonomy" id="47281"/>
    <lineage>
        <taxon>Eukaryota</taxon>
        <taxon>Viridiplantae</taxon>
        <taxon>Chlorophyta</taxon>
        <taxon>core chlorophytes</taxon>
        <taxon>Chlorophyceae</taxon>
        <taxon>CS clade</taxon>
        <taxon>Chlamydomonadales</taxon>
        <taxon>Chlamydomonadales incertae sedis</taxon>
        <taxon>Edaphochlamys</taxon>
    </lineage>
</organism>
<dbReference type="OrthoDB" id="10253113at2759"/>
<dbReference type="InterPro" id="IPR009016">
    <property type="entry name" value="Fe_hydrogenase"/>
</dbReference>
<dbReference type="Gene3D" id="3.40.950.10">
    <property type="entry name" value="Fe-only Hydrogenase (Larger Subunit), Chain L, domain 3"/>
    <property type="match status" value="1"/>
</dbReference>
<accession>A0A836BZQ3</accession>
<dbReference type="Pfam" id="PF02256">
    <property type="entry name" value="Fe_hyd_SSU"/>
    <property type="match status" value="1"/>
</dbReference>
<dbReference type="EMBL" id="JAEHOE010000027">
    <property type="protein sequence ID" value="KAG2494905.1"/>
    <property type="molecule type" value="Genomic_DNA"/>
</dbReference>
<keyword evidence="4" id="KW-1185">Reference proteome</keyword>
<evidence type="ECO:0000259" key="2">
    <source>
        <dbReference type="SMART" id="SM00902"/>
    </source>
</evidence>
<comment type="caution">
    <text evidence="3">The sequence shown here is derived from an EMBL/GenBank/DDBJ whole genome shotgun (WGS) entry which is preliminary data.</text>
</comment>
<protein>
    <recommendedName>
        <fullName evidence="2">Iron hydrogenase small subunit domain-containing protein</fullName>
    </recommendedName>
</protein>
<evidence type="ECO:0000313" key="3">
    <source>
        <dbReference type="EMBL" id="KAG2494905.1"/>
    </source>
</evidence>
<dbReference type="InterPro" id="IPR003149">
    <property type="entry name" value="Fe_hydrogenase_ssu"/>
</dbReference>
<dbReference type="Pfam" id="PF02906">
    <property type="entry name" value="Fe_hyd_lg_C"/>
    <property type="match status" value="1"/>
</dbReference>
<name>A0A836BZQ3_9CHLO</name>
<gene>
    <name evidence="3" type="ORF">HYH03_006840</name>
</gene>
<dbReference type="InterPro" id="IPR004108">
    <property type="entry name" value="Fe_hydrogenase_lsu_C"/>
</dbReference>
<dbReference type="Gene3D" id="3.40.50.1780">
    <property type="match status" value="1"/>
</dbReference>
<dbReference type="Proteomes" id="UP000612055">
    <property type="component" value="Unassembled WGS sequence"/>
</dbReference>
<dbReference type="SMART" id="SM00902">
    <property type="entry name" value="Fe_hyd_SSU"/>
    <property type="match status" value="1"/>
</dbReference>
<sequence>MERDEAVAHWKQALAELDVPKDSPKRKYVVASVAPAVRVAIAESFGLPPGSTTPGQLAEALRRLGFDAVYDTLFAADLTIMEEGTELIHRLKEHLAANPEYDKPLPMFTSCCPGWVGMMEKSYPDLIPYVSSCKSPQMMMGAVVKTYLAEKKALAPQDICMVSVMPCVRKQGEADRPWHCQSGGVRDVDHVITTAELGTVLKERNVQLPELPDSQFDNPIGDGSGGAVLFGTTGGVMEAALRTAYEVITGQKMERLQLSEIRGMDGIKAASVTLKPAPGSELAGLLKTRCPVKPPAAKPDTAGPAAPLHWDGCTGEGEITLRVAVANGLGNAKKLITKMQSGEVGYDFVEVMACPAGCVGGGGQPRSTDKQVTQKRQAALYDLDDKAAIRRSHENPAVQKLYEEFLGEPNSHKAHELLHTHYQAGGVENE</sequence>
<proteinExistence type="inferred from homology"/>
<dbReference type="AlphaFoldDB" id="A0A836BZQ3"/>
<reference evidence="3" key="1">
    <citation type="journal article" date="2020" name="bioRxiv">
        <title>Comparative genomics of Chlamydomonas.</title>
        <authorList>
            <person name="Craig R.J."/>
            <person name="Hasan A.R."/>
            <person name="Ness R.W."/>
            <person name="Keightley P.D."/>
        </authorList>
    </citation>
    <scope>NUCLEOTIDE SEQUENCE</scope>
    <source>
        <strain evidence="3">CCAP 11/70</strain>
    </source>
</reference>
<dbReference type="SUPFAM" id="SSF53920">
    <property type="entry name" value="Fe-only hydrogenase"/>
    <property type="match status" value="1"/>
</dbReference>
<comment type="similarity">
    <text evidence="1">Belongs to the NARF family.</text>
</comment>
<evidence type="ECO:0000256" key="1">
    <source>
        <dbReference type="ARBA" id="ARBA00006596"/>
    </source>
</evidence>
<feature type="domain" description="Iron hydrogenase small subunit" evidence="2">
    <location>
        <begin position="367"/>
        <end position="426"/>
    </location>
</feature>
<dbReference type="PANTHER" id="PTHR11615">
    <property type="entry name" value="NITRATE, FORMATE, IRON DEHYDROGENASE"/>
    <property type="match status" value="1"/>
</dbReference>
<evidence type="ECO:0000313" key="4">
    <source>
        <dbReference type="Proteomes" id="UP000612055"/>
    </source>
</evidence>
<dbReference type="InterPro" id="IPR050340">
    <property type="entry name" value="Cytosolic_Fe-S_CAF"/>
</dbReference>